<dbReference type="Pfam" id="PF02852">
    <property type="entry name" value="Pyr_redox_dim"/>
    <property type="match status" value="1"/>
</dbReference>
<feature type="binding site" evidence="4">
    <location>
        <begin position="308"/>
        <end position="311"/>
    </location>
    <ligand>
        <name>FAD</name>
        <dbReference type="ChEBI" id="CHEBI:57692"/>
    </ligand>
</feature>
<comment type="cofactor">
    <cofactor evidence="4">
        <name>FAD</name>
        <dbReference type="ChEBI" id="CHEBI:57692"/>
    </cofactor>
    <text evidence="4">Binds 1 FAD per subunit.</text>
</comment>
<keyword evidence="2" id="KW-0285">Flavoprotein</keyword>
<dbReference type="InterPro" id="IPR023753">
    <property type="entry name" value="FAD/NAD-binding_dom"/>
</dbReference>
<dbReference type="InterPro" id="IPR004099">
    <property type="entry name" value="Pyr_nucl-diS_OxRdtase_dimer"/>
</dbReference>
<evidence type="ECO:0000259" key="7">
    <source>
        <dbReference type="Pfam" id="PF07992"/>
    </source>
</evidence>
<dbReference type="InterPro" id="IPR001100">
    <property type="entry name" value="Pyr_nuc-diS_OxRdtase"/>
</dbReference>
<reference evidence="8 9" key="1">
    <citation type="journal article" date="2019" name="Nat. Commun.">
        <title>The antimicrobial potential of Streptomyces from insect microbiomes.</title>
        <authorList>
            <person name="Chevrette M.G."/>
            <person name="Carlson C.M."/>
            <person name="Ortega H.E."/>
            <person name="Thomas C."/>
            <person name="Ananiev G.E."/>
            <person name="Barns K.J."/>
            <person name="Book A.J."/>
            <person name="Cagnazzo J."/>
            <person name="Carlos C."/>
            <person name="Flanigan W."/>
            <person name="Grubbs K.J."/>
            <person name="Horn H.A."/>
            <person name="Hoffmann F.M."/>
            <person name="Klassen J.L."/>
            <person name="Knack J.J."/>
            <person name="Lewin G.R."/>
            <person name="McDonald B.R."/>
            <person name="Muller L."/>
            <person name="Melo W.G.P."/>
            <person name="Pinto-Tomas A.A."/>
            <person name="Schmitz A."/>
            <person name="Wendt-Pienkowski E."/>
            <person name="Wildman S."/>
            <person name="Zhao M."/>
            <person name="Zhang F."/>
            <person name="Bugni T.S."/>
            <person name="Andes D.R."/>
            <person name="Pupo M.T."/>
            <person name="Currie C.R."/>
        </authorList>
    </citation>
    <scope>NUCLEOTIDE SEQUENCE [LARGE SCALE GENOMIC DNA]</scope>
    <source>
        <strain evidence="8 9">SID5840</strain>
    </source>
</reference>
<feature type="binding site" evidence="4">
    <location>
        <begin position="136"/>
        <end position="138"/>
    </location>
    <ligand>
        <name>FAD</name>
        <dbReference type="ChEBI" id="CHEBI:57692"/>
    </ligand>
</feature>
<evidence type="ECO:0000256" key="1">
    <source>
        <dbReference type="ARBA" id="ARBA00007532"/>
    </source>
</evidence>
<evidence type="ECO:0000256" key="3">
    <source>
        <dbReference type="ARBA" id="ARBA00022827"/>
    </source>
</evidence>
<dbReference type="EMBL" id="WWHY01000001">
    <property type="protein sequence ID" value="MYR35620.1"/>
    <property type="molecule type" value="Genomic_DNA"/>
</dbReference>
<dbReference type="PRINTS" id="PR00411">
    <property type="entry name" value="PNDRDTASEI"/>
</dbReference>
<comment type="similarity">
    <text evidence="1">Belongs to the class-I pyridine nucleotide-disulfide oxidoreductase family.</text>
</comment>
<name>A0A7K2J033_9ACTN</name>
<evidence type="ECO:0000256" key="4">
    <source>
        <dbReference type="PIRSR" id="PIRSR000350-3"/>
    </source>
</evidence>
<dbReference type="PANTHER" id="PTHR43014:SF5">
    <property type="entry name" value="GLUTATHIONE REDUCTASE (NADPH)"/>
    <property type="match status" value="1"/>
</dbReference>
<protein>
    <submittedName>
        <fullName evidence="8">FAD-dependent oxidoreductase</fullName>
    </submittedName>
</protein>
<dbReference type="GO" id="GO:0016491">
    <property type="term" value="F:oxidoreductase activity"/>
    <property type="evidence" value="ECO:0007669"/>
    <property type="project" value="InterPro"/>
</dbReference>
<dbReference type="SUPFAM" id="SSF55424">
    <property type="entry name" value="FAD/NAD-linked reductases, dimerisation (C-terminal) domain"/>
    <property type="match status" value="1"/>
</dbReference>
<feature type="binding site" evidence="4">
    <location>
        <begin position="176"/>
        <end position="183"/>
    </location>
    <ligand>
        <name>NAD(+)</name>
        <dbReference type="ChEBI" id="CHEBI:57540"/>
    </ligand>
</feature>
<evidence type="ECO:0000259" key="6">
    <source>
        <dbReference type="Pfam" id="PF02852"/>
    </source>
</evidence>
<feature type="disulfide bond" description="Redox-active" evidence="5">
    <location>
        <begin position="41"/>
        <end position="46"/>
    </location>
</feature>
<sequence>MEHVDAIVIGMGPGGEVVADRLLTEGRRVAVVERELIGGECAYYACIPTKVLLRSPEAREEAADVAGLSRPDRKWSELRSYRDGMVRHLDDSAQAENYRDRGALVLRGAARIVGRDPWRVEVAGTEVTADHVVVATGSSPIRPPVEGLDRLGPDLVWTNREATNLTEIPSRALVIGGSAVGIELGGFLADMGSEVTIVQRGPRLLDREDPRLCGLVTERFEAEGVTVRTGAEVSSVAREGDGVVAELSDGSRVHADVVVLATGRRPRGDELGLADLGVEPDRGSLPVDEHCRVAPGLWAVGDVTARSMFTHVAKYQGRVVADNVLGGSRVADYTGVPRVVFSHPEIAAVGLTEEQARDQGVDVTTSEVDLTEVLARPWTYATDPIGRLGLVADRGRGVLVGAWAFGPMASEWIHTVALAIRTGLSVETLRDSIPQFPTYNEGYIVALEALDV</sequence>
<dbReference type="InterPro" id="IPR016156">
    <property type="entry name" value="FAD/NAD-linked_Rdtase_dimer_sf"/>
</dbReference>
<dbReference type="GO" id="GO:0000166">
    <property type="term" value="F:nucleotide binding"/>
    <property type="evidence" value="ECO:0007669"/>
    <property type="project" value="UniProtKB-KW"/>
</dbReference>
<organism evidence="8 9">
    <name type="scientific">Nocardiopsis alba</name>
    <dbReference type="NCBI Taxonomy" id="53437"/>
    <lineage>
        <taxon>Bacteria</taxon>
        <taxon>Bacillati</taxon>
        <taxon>Actinomycetota</taxon>
        <taxon>Actinomycetes</taxon>
        <taxon>Streptosporangiales</taxon>
        <taxon>Nocardiopsidaceae</taxon>
        <taxon>Nocardiopsis</taxon>
    </lineage>
</organism>
<dbReference type="PRINTS" id="PR00368">
    <property type="entry name" value="FADPNR"/>
</dbReference>
<dbReference type="Gene3D" id="3.30.390.30">
    <property type="match status" value="1"/>
</dbReference>
<evidence type="ECO:0000313" key="8">
    <source>
        <dbReference type="EMBL" id="MYR35620.1"/>
    </source>
</evidence>
<evidence type="ECO:0000256" key="5">
    <source>
        <dbReference type="PIRSR" id="PIRSR000350-4"/>
    </source>
</evidence>
<evidence type="ECO:0000256" key="2">
    <source>
        <dbReference type="ARBA" id="ARBA00022630"/>
    </source>
</evidence>
<feature type="binding site" evidence="4">
    <location>
        <position position="302"/>
    </location>
    <ligand>
        <name>FAD</name>
        <dbReference type="ChEBI" id="CHEBI:57692"/>
    </ligand>
</feature>
<evidence type="ECO:0000313" key="9">
    <source>
        <dbReference type="Proteomes" id="UP000467124"/>
    </source>
</evidence>
<gene>
    <name evidence="8" type="ORF">GTW20_25995</name>
</gene>
<feature type="domain" description="FAD/NAD(P)-binding" evidence="7">
    <location>
        <begin position="5"/>
        <end position="317"/>
    </location>
</feature>
<feature type="binding site" evidence="4">
    <location>
        <position position="263"/>
    </location>
    <ligand>
        <name>NAD(+)</name>
        <dbReference type="ChEBI" id="CHEBI:57540"/>
    </ligand>
</feature>
<dbReference type="AlphaFoldDB" id="A0A7K2J033"/>
<dbReference type="Pfam" id="PF07992">
    <property type="entry name" value="Pyr_redox_2"/>
    <property type="match status" value="1"/>
</dbReference>
<dbReference type="Proteomes" id="UP000467124">
    <property type="component" value="Unassembled WGS sequence"/>
</dbReference>
<feature type="domain" description="Pyridine nucleotide-disulphide oxidoreductase dimerisation" evidence="6">
    <location>
        <begin position="336"/>
        <end position="442"/>
    </location>
</feature>
<accession>A0A7K2J033</accession>
<dbReference type="SUPFAM" id="SSF51905">
    <property type="entry name" value="FAD/NAD(P)-binding domain"/>
    <property type="match status" value="1"/>
</dbReference>
<dbReference type="PANTHER" id="PTHR43014">
    <property type="entry name" value="MERCURIC REDUCTASE"/>
    <property type="match status" value="1"/>
</dbReference>
<keyword evidence="3 4" id="KW-0274">FAD</keyword>
<keyword evidence="4" id="KW-0520">NAD</keyword>
<dbReference type="Gene3D" id="3.50.50.60">
    <property type="entry name" value="FAD/NAD(P)-binding domain"/>
    <property type="match status" value="2"/>
</dbReference>
<feature type="binding site" evidence="4">
    <location>
        <position position="50"/>
    </location>
    <ligand>
        <name>FAD</name>
        <dbReference type="ChEBI" id="CHEBI:57692"/>
    </ligand>
</feature>
<dbReference type="InterPro" id="IPR036188">
    <property type="entry name" value="FAD/NAD-bd_sf"/>
</dbReference>
<dbReference type="PIRSF" id="PIRSF000350">
    <property type="entry name" value="Mercury_reductase_MerA"/>
    <property type="match status" value="1"/>
</dbReference>
<comment type="caution">
    <text evidence="8">The sequence shown here is derived from an EMBL/GenBank/DDBJ whole genome shotgun (WGS) entry which is preliminary data.</text>
</comment>
<dbReference type="RefSeq" id="WP_161112217.1">
    <property type="nucleotide sequence ID" value="NZ_WWHY01000001.1"/>
</dbReference>
<proteinExistence type="inferred from homology"/>
<keyword evidence="4" id="KW-0547">Nucleotide-binding</keyword>